<dbReference type="EMBL" id="KV426256">
    <property type="protein sequence ID" value="KZV83745.1"/>
    <property type="molecule type" value="Genomic_DNA"/>
</dbReference>
<dbReference type="InParanoid" id="A0A165D463"/>
<dbReference type="STRING" id="1314781.A0A165D463"/>
<feature type="non-terminal residue" evidence="1">
    <location>
        <position position="223"/>
    </location>
</feature>
<evidence type="ECO:0000313" key="1">
    <source>
        <dbReference type="EMBL" id="KZV83745.1"/>
    </source>
</evidence>
<name>A0A165D463_EXIGL</name>
<dbReference type="OrthoDB" id="3257409at2759"/>
<proteinExistence type="predicted"/>
<sequence>MSSSRRNLQKSVRTFIRACHRSPDRSWTVASTPSAGLTEKDREVLRAFAFKTEHHIPRRAFKELPRYFRGVPSSTHDANRARARALAGLKPVKYDCCINTCVLFVGPHAHLDKCPHCDSARRDERGRPFKEFVYAPVIPRLRAMYRNPAAASQQRYRHEAAAEHEEGCVRDYTDGSHYRDLCQKFVRLDGVQRTYRYFSNELDVALGICTDGFAPFRKRKQTC</sequence>
<reference evidence="1 2" key="1">
    <citation type="journal article" date="2016" name="Mol. Biol. Evol.">
        <title>Comparative Genomics of Early-Diverging Mushroom-Forming Fungi Provides Insights into the Origins of Lignocellulose Decay Capabilities.</title>
        <authorList>
            <person name="Nagy L.G."/>
            <person name="Riley R."/>
            <person name="Tritt A."/>
            <person name="Adam C."/>
            <person name="Daum C."/>
            <person name="Floudas D."/>
            <person name="Sun H."/>
            <person name="Yadav J.S."/>
            <person name="Pangilinan J."/>
            <person name="Larsson K.H."/>
            <person name="Matsuura K."/>
            <person name="Barry K."/>
            <person name="Labutti K."/>
            <person name="Kuo R."/>
            <person name="Ohm R.A."/>
            <person name="Bhattacharya S.S."/>
            <person name="Shirouzu T."/>
            <person name="Yoshinaga Y."/>
            <person name="Martin F.M."/>
            <person name="Grigoriev I.V."/>
            <person name="Hibbett D.S."/>
        </authorList>
    </citation>
    <scope>NUCLEOTIDE SEQUENCE [LARGE SCALE GENOMIC DNA]</scope>
    <source>
        <strain evidence="1 2">HHB12029</strain>
    </source>
</reference>
<dbReference type="Proteomes" id="UP000077266">
    <property type="component" value="Unassembled WGS sequence"/>
</dbReference>
<accession>A0A165D463</accession>
<evidence type="ECO:0000313" key="2">
    <source>
        <dbReference type="Proteomes" id="UP000077266"/>
    </source>
</evidence>
<protein>
    <submittedName>
        <fullName evidence="1">Uncharacterized protein</fullName>
    </submittedName>
</protein>
<dbReference type="AlphaFoldDB" id="A0A165D463"/>
<keyword evidence="2" id="KW-1185">Reference proteome</keyword>
<gene>
    <name evidence="1" type="ORF">EXIGLDRAFT_625212</name>
</gene>
<organism evidence="1 2">
    <name type="scientific">Exidia glandulosa HHB12029</name>
    <dbReference type="NCBI Taxonomy" id="1314781"/>
    <lineage>
        <taxon>Eukaryota</taxon>
        <taxon>Fungi</taxon>
        <taxon>Dikarya</taxon>
        <taxon>Basidiomycota</taxon>
        <taxon>Agaricomycotina</taxon>
        <taxon>Agaricomycetes</taxon>
        <taxon>Auriculariales</taxon>
        <taxon>Exidiaceae</taxon>
        <taxon>Exidia</taxon>
    </lineage>
</organism>